<dbReference type="PROSITE" id="PS50156">
    <property type="entry name" value="SSD"/>
    <property type="match status" value="1"/>
</dbReference>
<feature type="transmembrane region" description="Helical" evidence="10">
    <location>
        <begin position="128"/>
        <end position="147"/>
    </location>
</feature>
<dbReference type="InterPro" id="IPR022813">
    <property type="entry name" value="SecD/SecF_arch_bac"/>
</dbReference>
<dbReference type="InterPro" id="IPR022645">
    <property type="entry name" value="SecD/SecF_bac"/>
</dbReference>
<dbReference type="AlphaFoldDB" id="A0A1G2KJ52"/>
<proteinExistence type="inferred from homology"/>
<evidence type="ECO:0000256" key="7">
    <source>
        <dbReference type="ARBA" id="ARBA00022989"/>
    </source>
</evidence>
<feature type="transmembrane region" description="Helical" evidence="10">
    <location>
        <begin position="159"/>
        <end position="181"/>
    </location>
</feature>
<feature type="transmembrane region" description="Helical" evidence="10">
    <location>
        <begin position="245"/>
        <end position="265"/>
    </location>
</feature>
<accession>A0A1G2KJ52</accession>
<dbReference type="PANTHER" id="PTHR30081:SF8">
    <property type="entry name" value="PROTEIN TRANSLOCASE SUBUNIT SECF"/>
    <property type="match status" value="1"/>
</dbReference>
<evidence type="ECO:0000256" key="9">
    <source>
        <dbReference type="ARBA" id="ARBA00023136"/>
    </source>
</evidence>
<feature type="transmembrane region" description="Helical" evidence="10">
    <location>
        <begin position="271"/>
        <end position="295"/>
    </location>
</feature>
<dbReference type="HAMAP" id="MF_01464_B">
    <property type="entry name" value="SecF_B"/>
    <property type="match status" value="1"/>
</dbReference>
<dbReference type="InterPro" id="IPR005665">
    <property type="entry name" value="SecF_bac"/>
</dbReference>
<evidence type="ECO:0000313" key="12">
    <source>
        <dbReference type="EMBL" id="OGZ98490.1"/>
    </source>
</evidence>
<evidence type="ECO:0000256" key="10">
    <source>
        <dbReference type="HAMAP-Rule" id="MF_01464"/>
    </source>
</evidence>
<keyword evidence="3 10" id="KW-1003">Cell membrane</keyword>
<feature type="transmembrane region" description="Helical" evidence="10">
    <location>
        <begin position="9"/>
        <end position="30"/>
    </location>
</feature>
<dbReference type="InterPro" id="IPR048634">
    <property type="entry name" value="SecD_SecF_C"/>
</dbReference>
<protein>
    <recommendedName>
        <fullName evidence="10">Protein-export membrane protein SecF</fullName>
    </recommendedName>
</protein>
<dbReference type="EMBL" id="MHQI01000064">
    <property type="protein sequence ID" value="OGZ98490.1"/>
    <property type="molecule type" value="Genomic_DNA"/>
</dbReference>
<dbReference type="STRING" id="1802270.A3C07_02685"/>
<organism evidence="12 13">
    <name type="scientific">Candidatus Sungbacteria bacterium RIFCSPHIGHO2_02_FULL_47_11</name>
    <dbReference type="NCBI Taxonomy" id="1802270"/>
    <lineage>
        <taxon>Bacteria</taxon>
        <taxon>Candidatus Sungiibacteriota</taxon>
    </lineage>
</organism>
<evidence type="ECO:0000259" key="11">
    <source>
        <dbReference type="PROSITE" id="PS50156"/>
    </source>
</evidence>
<evidence type="ECO:0000256" key="1">
    <source>
        <dbReference type="ARBA" id="ARBA00004651"/>
    </source>
</evidence>
<sequence length="307" mass="33463">MNIIGHKKIYLSISGLLVLGSVIAIGVWGLKFGIDFTGGSLLEVEFSDSSRPGVDEVRRMLGPLGVGGVSVQPTGERGMILRFAHVDEETHQNILQALQVDAERGYAVIEKRFDAIGPTIGSELLRNSLIALALASLGIVLYLTWAFRNVSKPVSSWKYGVIAVLVAFLHDVPIPLGVFSLLGHTQGVEVDTLFITALLTILGFSVHDTIVVFDRIRENLRKLKSPEPFEVTVNRSINETIARSVNTSLTVLLVLAATMVFGGATTRYFSLALIVGIIFGTYSSIFVASPLLVVWQKLQSRWQGRTD</sequence>
<dbReference type="GO" id="GO:0015450">
    <property type="term" value="F:protein-transporting ATPase activity"/>
    <property type="evidence" value="ECO:0007669"/>
    <property type="project" value="InterPro"/>
</dbReference>
<evidence type="ECO:0000256" key="3">
    <source>
        <dbReference type="ARBA" id="ARBA00022475"/>
    </source>
</evidence>
<gene>
    <name evidence="10" type="primary">secF</name>
    <name evidence="12" type="ORF">A3C07_02685</name>
</gene>
<comment type="subcellular location">
    <subcellularLocation>
        <location evidence="1 10">Cell membrane</location>
        <topology evidence="1 10">Multi-pass membrane protein</topology>
    </subcellularLocation>
</comment>
<evidence type="ECO:0000256" key="2">
    <source>
        <dbReference type="ARBA" id="ARBA00022448"/>
    </source>
</evidence>
<dbReference type="GO" id="GO:0005886">
    <property type="term" value="C:plasma membrane"/>
    <property type="evidence" value="ECO:0007669"/>
    <property type="project" value="UniProtKB-SubCell"/>
</dbReference>
<evidence type="ECO:0000256" key="5">
    <source>
        <dbReference type="ARBA" id="ARBA00022692"/>
    </source>
</evidence>
<evidence type="ECO:0000256" key="6">
    <source>
        <dbReference type="ARBA" id="ARBA00022927"/>
    </source>
</evidence>
<dbReference type="Gene3D" id="1.20.1640.10">
    <property type="entry name" value="Multidrug efflux transporter AcrB transmembrane domain"/>
    <property type="match status" value="1"/>
</dbReference>
<dbReference type="InterPro" id="IPR000731">
    <property type="entry name" value="SSD"/>
</dbReference>
<dbReference type="SUPFAM" id="SSF82866">
    <property type="entry name" value="Multidrug efflux transporter AcrB transmembrane domain"/>
    <property type="match status" value="1"/>
</dbReference>
<dbReference type="Pfam" id="PF07549">
    <property type="entry name" value="Sec_GG"/>
    <property type="match status" value="1"/>
</dbReference>
<dbReference type="Proteomes" id="UP000179023">
    <property type="component" value="Unassembled WGS sequence"/>
</dbReference>
<dbReference type="GO" id="GO:0043952">
    <property type="term" value="P:protein transport by the Sec complex"/>
    <property type="evidence" value="ECO:0007669"/>
    <property type="project" value="UniProtKB-UniRule"/>
</dbReference>
<keyword evidence="9 10" id="KW-0472">Membrane</keyword>
<comment type="similarity">
    <text evidence="10">Belongs to the SecD/SecF family. SecF subfamily.</text>
</comment>
<keyword evidence="5 10" id="KW-0812">Transmembrane</keyword>
<dbReference type="InterPro" id="IPR022646">
    <property type="entry name" value="SecD/SecF_CS"/>
</dbReference>
<keyword evidence="8 10" id="KW-0811">Translocation</keyword>
<dbReference type="PRINTS" id="PR01755">
    <property type="entry name" value="SECFTRNLCASE"/>
</dbReference>
<dbReference type="GO" id="GO:0065002">
    <property type="term" value="P:intracellular protein transmembrane transport"/>
    <property type="evidence" value="ECO:0007669"/>
    <property type="project" value="UniProtKB-UniRule"/>
</dbReference>
<keyword evidence="2 10" id="KW-0813">Transport</keyword>
<evidence type="ECO:0000313" key="13">
    <source>
        <dbReference type="Proteomes" id="UP000179023"/>
    </source>
</evidence>
<dbReference type="Pfam" id="PF02355">
    <property type="entry name" value="SecD_SecF_C"/>
    <property type="match status" value="1"/>
</dbReference>
<keyword evidence="7 10" id="KW-1133">Transmembrane helix</keyword>
<comment type="subunit">
    <text evidence="10">Forms a complex with SecD. Part of the essential Sec protein translocation apparatus which comprises SecA, SecYEG and auxiliary proteins SecDF. Other proteins may also be involved.</text>
</comment>
<comment type="caution">
    <text evidence="12">The sequence shown here is derived from an EMBL/GenBank/DDBJ whole genome shotgun (WGS) entry which is preliminary data.</text>
</comment>
<name>A0A1G2KJ52_9BACT</name>
<dbReference type="NCBIfam" id="TIGR00966">
    <property type="entry name" value="transloc_SecF"/>
    <property type="match status" value="1"/>
</dbReference>
<comment type="function">
    <text evidence="10">Part of the Sec protein translocase complex. Interacts with the SecYEG preprotein conducting channel. SecDF uses the proton motive force (PMF) to complete protein translocation after the ATP-dependent function of SecA.</text>
</comment>
<feature type="domain" description="SSD" evidence="11">
    <location>
        <begin position="128"/>
        <end position="294"/>
    </location>
</feature>
<keyword evidence="6 10" id="KW-0653">Protein transport</keyword>
<evidence type="ECO:0000256" key="8">
    <source>
        <dbReference type="ARBA" id="ARBA00023010"/>
    </source>
</evidence>
<evidence type="ECO:0000256" key="4">
    <source>
        <dbReference type="ARBA" id="ARBA00022519"/>
    </source>
</evidence>
<keyword evidence="4" id="KW-0997">Cell inner membrane</keyword>
<dbReference type="PANTHER" id="PTHR30081">
    <property type="entry name" value="PROTEIN-EXPORT MEMBRANE PROTEIN SEC"/>
    <property type="match status" value="1"/>
</dbReference>
<feature type="transmembrane region" description="Helical" evidence="10">
    <location>
        <begin position="193"/>
        <end position="213"/>
    </location>
</feature>
<reference evidence="12 13" key="1">
    <citation type="journal article" date="2016" name="Nat. Commun.">
        <title>Thousands of microbial genomes shed light on interconnected biogeochemical processes in an aquifer system.</title>
        <authorList>
            <person name="Anantharaman K."/>
            <person name="Brown C.T."/>
            <person name="Hug L.A."/>
            <person name="Sharon I."/>
            <person name="Castelle C.J."/>
            <person name="Probst A.J."/>
            <person name="Thomas B.C."/>
            <person name="Singh A."/>
            <person name="Wilkins M.J."/>
            <person name="Karaoz U."/>
            <person name="Brodie E.L."/>
            <person name="Williams K.H."/>
            <person name="Hubbard S.S."/>
            <person name="Banfield J.F."/>
        </authorList>
    </citation>
    <scope>NUCLEOTIDE SEQUENCE [LARGE SCALE GENOMIC DNA]</scope>
</reference>
<dbReference type="GO" id="GO:0006605">
    <property type="term" value="P:protein targeting"/>
    <property type="evidence" value="ECO:0007669"/>
    <property type="project" value="UniProtKB-UniRule"/>
</dbReference>